<gene>
    <name evidence="1" type="ORF">RILFYP67_02308</name>
</gene>
<dbReference type="EMBL" id="CACRUM010000078">
    <property type="protein sequence ID" value="VYU54818.1"/>
    <property type="molecule type" value="Genomic_DNA"/>
</dbReference>
<protein>
    <submittedName>
        <fullName evidence="1">Uncharacterized protein</fullName>
    </submittedName>
</protein>
<name>A0A6N3FRI9_9FIRM</name>
<evidence type="ECO:0000313" key="1">
    <source>
        <dbReference type="EMBL" id="VYU54818.1"/>
    </source>
</evidence>
<reference evidence="1" key="1">
    <citation type="submission" date="2019-11" db="EMBL/GenBank/DDBJ databases">
        <authorList>
            <person name="Feng L."/>
        </authorList>
    </citation>
    <scope>NUCLEOTIDE SEQUENCE</scope>
    <source>
        <strain evidence="1">RintestinalisLFYP67</strain>
    </source>
</reference>
<sequence length="67" mass="7720">MKAKARANNITSKKCAFCKNWYDPANSAIKPCGTITWEYDMEMKCMCRVKKVLKKGFQSCSQFESKI</sequence>
<accession>A0A6N3FRI9</accession>
<proteinExistence type="predicted"/>
<dbReference type="AlphaFoldDB" id="A0A6N3FRI9"/>
<organism evidence="1">
    <name type="scientific">Roseburia intestinalis</name>
    <dbReference type="NCBI Taxonomy" id="166486"/>
    <lineage>
        <taxon>Bacteria</taxon>
        <taxon>Bacillati</taxon>
        <taxon>Bacillota</taxon>
        <taxon>Clostridia</taxon>
        <taxon>Lachnospirales</taxon>
        <taxon>Lachnospiraceae</taxon>
        <taxon>Roseburia</taxon>
    </lineage>
</organism>